<dbReference type="Gene3D" id="3.40.50.620">
    <property type="entry name" value="HUPs"/>
    <property type="match status" value="1"/>
</dbReference>
<dbReference type="AlphaFoldDB" id="A0A2G9Y6E6"/>
<dbReference type="GO" id="GO:0016779">
    <property type="term" value="F:nucleotidyltransferase activity"/>
    <property type="evidence" value="ECO:0007669"/>
    <property type="project" value="UniProtKB-KW"/>
</dbReference>
<evidence type="ECO:0000313" key="5">
    <source>
        <dbReference type="Proteomes" id="UP000231025"/>
    </source>
</evidence>
<protein>
    <submittedName>
        <fullName evidence="4">Glycerol-3-phosphate cytidylyltransferase</fullName>
    </submittedName>
</protein>
<dbReference type="PANTHER" id="PTHR43793:SF1">
    <property type="entry name" value="FAD SYNTHASE"/>
    <property type="match status" value="1"/>
</dbReference>
<comment type="caution">
    <text evidence="4">The sequence shown here is derived from an EMBL/GenBank/DDBJ whole genome shotgun (WGS) entry which is preliminary data.</text>
</comment>
<dbReference type="InterPro" id="IPR014729">
    <property type="entry name" value="Rossmann-like_a/b/a_fold"/>
</dbReference>
<name>A0A2G9Y6E6_9BACT</name>
<dbReference type="NCBIfam" id="TIGR00125">
    <property type="entry name" value="cyt_tran_rel"/>
    <property type="match status" value="1"/>
</dbReference>
<sequence length="181" mass="20821">MRTFCFSSKTSVKRGISLLYNFKVRKKALIVSFNKIRLYQPVFQGKKIVLVGGCFDLLHYGHLQFIKKAKKTGEFLVVALESDEFIKKNKRAAPIHNQKERAEILSSLNIVDLIILLPYFSSNKEYFQMVRTISPKIVAVTEGDPQLENKRKQIKQIGGQLKVVTPLLKKFSTRKIISEFN</sequence>
<evidence type="ECO:0000313" key="4">
    <source>
        <dbReference type="EMBL" id="PIP14784.1"/>
    </source>
</evidence>
<evidence type="ECO:0000259" key="3">
    <source>
        <dbReference type="Pfam" id="PF01467"/>
    </source>
</evidence>
<evidence type="ECO:0000256" key="1">
    <source>
        <dbReference type="ARBA" id="ARBA00022679"/>
    </source>
</evidence>
<proteinExistence type="predicted"/>
<dbReference type="Proteomes" id="UP000231025">
    <property type="component" value="Unassembled WGS sequence"/>
</dbReference>
<dbReference type="InterPro" id="IPR050385">
    <property type="entry name" value="Archaeal_FAD_synthase"/>
</dbReference>
<keyword evidence="1 4" id="KW-0808">Transferase</keyword>
<organism evidence="4 5">
    <name type="scientific">Candidatus Roizmanbacteria bacterium CG23_combo_of_CG06-09_8_20_14_all_35_49</name>
    <dbReference type="NCBI Taxonomy" id="1974863"/>
    <lineage>
        <taxon>Bacteria</taxon>
        <taxon>Candidatus Roizmaniibacteriota</taxon>
    </lineage>
</organism>
<keyword evidence="2 4" id="KW-0548">Nucleotidyltransferase</keyword>
<dbReference type="PANTHER" id="PTHR43793">
    <property type="entry name" value="FAD SYNTHASE"/>
    <property type="match status" value="1"/>
</dbReference>
<reference evidence="4 5" key="1">
    <citation type="submission" date="2017-09" db="EMBL/GenBank/DDBJ databases">
        <title>Depth-based differentiation of microbial function through sediment-hosted aquifers and enrichment of novel symbionts in the deep terrestrial subsurface.</title>
        <authorList>
            <person name="Probst A.J."/>
            <person name="Ladd B."/>
            <person name="Jarett J.K."/>
            <person name="Geller-Mcgrath D.E."/>
            <person name="Sieber C.M."/>
            <person name="Emerson J.B."/>
            <person name="Anantharaman K."/>
            <person name="Thomas B.C."/>
            <person name="Malmstrom R."/>
            <person name="Stieglmeier M."/>
            <person name="Klingl A."/>
            <person name="Woyke T."/>
            <person name="Ryan C.M."/>
            <person name="Banfield J.F."/>
        </authorList>
    </citation>
    <scope>NUCLEOTIDE SEQUENCE [LARGE SCALE GENOMIC DNA]</scope>
    <source>
        <strain evidence="4">CG23_combo_of_CG06-09_8_20_14_all_35_49</strain>
    </source>
</reference>
<dbReference type="InterPro" id="IPR004821">
    <property type="entry name" value="Cyt_trans-like"/>
</dbReference>
<dbReference type="Pfam" id="PF01467">
    <property type="entry name" value="CTP_transf_like"/>
    <property type="match status" value="1"/>
</dbReference>
<dbReference type="EMBL" id="PCRE01000046">
    <property type="protein sequence ID" value="PIP14784.1"/>
    <property type="molecule type" value="Genomic_DNA"/>
</dbReference>
<dbReference type="SUPFAM" id="SSF52374">
    <property type="entry name" value="Nucleotidylyl transferase"/>
    <property type="match status" value="1"/>
</dbReference>
<feature type="domain" description="Cytidyltransferase-like" evidence="3">
    <location>
        <begin position="50"/>
        <end position="136"/>
    </location>
</feature>
<gene>
    <name evidence="4" type="ORF">COX47_03325</name>
</gene>
<evidence type="ECO:0000256" key="2">
    <source>
        <dbReference type="ARBA" id="ARBA00022695"/>
    </source>
</evidence>
<accession>A0A2G9Y6E6</accession>